<dbReference type="InterPro" id="IPR011993">
    <property type="entry name" value="PH-like_dom_sf"/>
</dbReference>
<feature type="compositionally biased region" description="Low complexity" evidence="2">
    <location>
        <begin position="682"/>
        <end position="691"/>
    </location>
</feature>
<dbReference type="InterPro" id="IPR024774">
    <property type="entry name" value="PH_dom-Mcp5-type"/>
</dbReference>
<dbReference type="GO" id="GO:0015631">
    <property type="term" value="F:tubulin binding"/>
    <property type="evidence" value="ECO:0007669"/>
    <property type="project" value="TreeGrafter"/>
</dbReference>
<proteinExistence type="predicted"/>
<reference evidence="4 5" key="1">
    <citation type="journal article" date="2015" name="Genome Biol. Evol.">
        <title>Phylogenomic analyses indicate that early fungi evolved digesting cell walls of algal ancestors of land plants.</title>
        <authorList>
            <person name="Chang Y."/>
            <person name="Wang S."/>
            <person name="Sekimoto S."/>
            <person name="Aerts A.L."/>
            <person name="Choi C."/>
            <person name="Clum A."/>
            <person name="LaButti K.M."/>
            <person name="Lindquist E.A."/>
            <person name="Yee Ngan C."/>
            <person name="Ohm R.A."/>
            <person name="Salamov A.A."/>
            <person name="Grigoriev I.V."/>
            <person name="Spatafora J.W."/>
            <person name="Berbee M.L."/>
        </authorList>
    </citation>
    <scope>NUCLEOTIDE SEQUENCE [LARGE SCALE GENOMIC DNA]</scope>
    <source>
        <strain evidence="4 5">NRRL 28638</strain>
    </source>
</reference>
<feature type="region of interest" description="Disordered" evidence="2">
    <location>
        <begin position="824"/>
        <end position="844"/>
    </location>
</feature>
<keyword evidence="5" id="KW-1185">Reference proteome</keyword>
<dbReference type="GO" id="GO:0000226">
    <property type="term" value="P:microtubule cytoskeleton organization"/>
    <property type="evidence" value="ECO:0007669"/>
    <property type="project" value="TreeGrafter"/>
</dbReference>
<keyword evidence="1" id="KW-0175">Coiled coil</keyword>
<dbReference type="Pfam" id="PF12814">
    <property type="entry name" value="Mcp5_PH"/>
    <property type="match status" value="1"/>
</dbReference>
<dbReference type="STRING" id="796925.A0A137P9S3"/>
<evidence type="ECO:0000256" key="2">
    <source>
        <dbReference type="SAM" id="MobiDB-lite"/>
    </source>
</evidence>
<feature type="region of interest" description="Disordered" evidence="2">
    <location>
        <begin position="668"/>
        <end position="723"/>
    </location>
</feature>
<evidence type="ECO:0000313" key="4">
    <source>
        <dbReference type="EMBL" id="KXN71732.1"/>
    </source>
</evidence>
<dbReference type="PANTHER" id="PTHR28190">
    <property type="entry name" value="NUCLEAR MIGRATION PROTEIN NUM1"/>
    <property type="match status" value="1"/>
</dbReference>
<dbReference type="GO" id="GO:0005938">
    <property type="term" value="C:cell cortex"/>
    <property type="evidence" value="ECO:0007669"/>
    <property type="project" value="InterPro"/>
</dbReference>
<gene>
    <name evidence="4" type="ORF">CONCODRAFT_145521</name>
</gene>
<dbReference type="GO" id="GO:0005543">
    <property type="term" value="F:phospholipid binding"/>
    <property type="evidence" value="ECO:0007669"/>
    <property type="project" value="InterPro"/>
</dbReference>
<dbReference type="InterPro" id="IPR001849">
    <property type="entry name" value="PH_domain"/>
</dbReference>
<dbReference type="EMBL" id="KQ964468">
    <property type="protein sequence ID" value="KXN71732.1"/>
    <property type="molecule type" value="Genomic_DNA"/>
</dbReference>
<dbReference type="AlphaFoldDB" id="A0A137P9S3"/>
<dbReference type="InterPro" id="IPR053005">
    <property type="entry name" value="Nuclear_Pos-Cytoskel_Interact"/>
</dbReference>
<feature type="domain" description="PH" evidence="3">
    <location>
        <begin position="1004"/>
        <end position="1134"/>
    </location>
</feature>
<accession>A0A137P9S3</accession>
<dbReference type="PANTHER" id="PTHR28190:SF2">
    <property type="entry name" value="MIGRATION PROTEIN, PUTATIVE (AFU_ORTHOLOGUE AFUA_2G07730)-RELATED"/>
    <property type="match status" value="1"/>
</dbReference>
<feature type="compositionally biased region" description="Polar residues" evidence="2">
    <location>
        <begin position="700"/>
        <end position="718"/>
    </location>
</feature>
<sequence length="1186" mass="133324">MNNQLSSFLDKRLKRRSRSIHFFNQASKEQQNKPFTLSKSNDLLSLKQQLLQREKEANLASEIGQALLKQNKDLLYKLDSLKTDQDLTSLHRKLSLATPSPSLSRKPSQEELNQQSILRGEQVNQFCSFVNNQVITKIQTFIKDYQQIRETLPPVSPVDVSLADMHQPYDHSKKRMSSITDSLDLIDTYKPIDTMKQIEVSTDLSSLLMIQAKMLSRSVVDTRSQKDLVEIELTRKESEFQKLFDDYTKLYNDHTSVLDKVWDLELHIQQLNNQVDDLTKTNSQLVHDNDILLKRIQSATETIDRLKDRENNLSDSLTKEMRKHVKDTQHLRETILKLQQDLSHFERENNLQINLGPKSSLTSLVNNPDAFSENDDHDQDQESIQSSYNSLNEPQLNNDISLNHITPSSGSPIEPDLLLASIPSSPSFQRHNTLKLQLSPPKSGSFQLHKMPSKAFSVTDSGYSGSVQNSFLDAKSPTASHFHHFSRPSIDHSSNIDFSVHQIHTHELDGPSQEPITTITLDSDQSYHDRLASPSTNASSAAGMDISFFCMNSDPTSTLTFKEKDSKSSSPSYNRPISDLISMSHNIQSKEAPLEKYQSDIDLTMDQLTSHSRTVPRSTSKKYSKPRALSYCPSNDFSIISEDESSLHNPILASEILGQRAAKKASRASSFQPMLSEEDLGPSRSPYSSKLSLRRSSRSITNSDTLKLKSSNTCSLPNKDQPHHNDVFKMNTFKLVTKTMSKKRNTVNPEFTHSTTGKVIEQLTSDPKLQPIATRIFELGDKIIYQEIVKSQTVLYEEDELQEHYEENRCTTCVNCRRLSHQQSNSIKQTTSQASSNVYTSSNSSNTRTKLDLKLVPTNLTSSFNPVAEVDTELEEDEDEDEIEDEIEEYPIAKPIPSKTSSFLPLSSSLKADFDSPTVPKISTSPHHRTHSSSNPLANLGMPMGIQSTPALNLTQRAVPIHATSTNPLKQQSSIMPSSVMERNLSDDDSRLMIFASISEAIQEVMQGEFMWKSTQKSLLNPSEKRHLRFFWVNPQSRILYWSVKNPGTERSLYIKESSNGKGQLAKSALIVGISLVADVIEDSKGEFNNNARDAPPPLSIVIRTNRRSIKIKAQSETRHGIWMMALNYLQTTVPTHLGGTNGTSEVTGVHRPDFALGLTPPQSGGSPFMGNGFGSLKRNSQVISW</sequence>
<name>A0A137P9S3_CONC2</name>
<feature type="coiled-coil region" evidence="1">
    <location>
        <begin position="261"/>
        <end position="348"/>
    </location>
</feature>
<dbReference type="GO" id="GO:0005739">
    <property type="term" value="C:mitochondrion"/>
    <property type="evidence" value="ECO:0007669"/>
    <property type="project" value="TreeGrafter"/>
</dbReference>
<evidence type="ECO:0000256" key="1">
    <source>
        <dbReference type="SAM" id="Coils"/>
    </source>
</evidence>
<feature type="compositionally biased region" description="Low complexity" evidence="2">
    <location>
        <begin position="831"/>
        <end position="844"/>
    </location>
</feature>
<dbReference type="SMART" id="SM00233">
    <property type="entry name" value="PH"/>
    <property type="match status" value="1"/>
</dbReference>
<organism evidence="4 5">
    <name type="scientific">Conidiobolus coronatus (strain ATCC 28846 / CBS 209.66 / NRRL 28638)</name>
    <name type="common">Delacroixia coronata</name>
    <dbReference type="NCBI Taxonomy" id="796925"/>
    <lineage>
        <taxon>Eukaryota</taxon>
        <taxon>Fungi</taxon>
        <taxon>Fungi incertae sedis</taxon>
        <taxon>Zoopagomycota</taxon>
        <taxon>Entomophthoromycotina</taxon>
        <taxon>Entomophthoromycetes</taxon>
        <taxon>Entomophthorales</taxon>
        <taxon>Ancylistaceae</taxon>
        <taxon>Conidiobolus</taxon>
    </lineage>
</organism>
<dbReference type="Proteomes" id="UP000070444">
    <property type="component" value="Unassembled WGS sequence"/>
</dbReference>
<dbReference type="GO" id="GO:0032065">
    <property type="term" value="P:maintenance of protein location in cell cortex"/>
    <property type="evidence" value="ECO:0007669"/>
    <property type="project" value="InterPro"/>
</dbReference>
<evidence type="ECO:0000313" key="5">
    <source>
        <dbReference type="Proteomes" id="UP000070444"/>
    </source>
</evidence>
<dbReference type="Gene3D" id="2.30.29.30">
    <property type="entry name" value="Pleckstrin-homology domain (PH domain)/Phosphotyrosine-binding domain (PTB)"/>
    <property type="match status" value="1"/>
</dbReference>
<dbReference type="OrthoDB" id="2149224at2759"/>
<protein>
    <recommendedName>
        <fullName evidence="3">PH domain-containing protein</fullName>
    </recommendedName>
</protein>
<feature type="compositionally biased region" description="Acidic residues" evidence="2">
    <location>
        <begin position="372"/>
        <end position="381"/>
    </location>
</feature>
<evidence type="ECO:0000259" key="3">
    <source>
        <dbReference type="SMART" id="SM00233"/>
    </source>
</evidence>
<feature type="region of interest" description="Disordered" evidence="2">
    <location>
        <begin position="364"/>
        <end position="385"/>
    </location>
</feature>